<evidence type="ECO:0000313" key="5">
    <source>
        <dbReference type="Proteomes" id="UP001085076"/>
    </source>
</evidence>
<dbReference type="EMBL" id="JAGGNH010000007">
    <property type="protein sequence ID" value="KAJ0968081.1"/>
    <property type="molecule type" value="Genomic_DNA"/>
</dbReference>
<reference evidence="4" key="1">
    <citation type="submission" date="2021-03" db="EMBL/GenBank/DDBJ databases">
        <authorList>
            <person name="Li Z."/>
            <person name="Yang C."/>
        </authorList>
    </citation>
    <scope>NUCLEOTIDE SEQUENCE</scope>
    <source>
        <strain evidence="4">Dzin_1.0</strain>
        <tissue evidence="4">Leaf</tissue>
    </source>
</reference>
<feature type="region of interest" description="Disordered" evidence="2">
    <location>
        <begin position="1"/>
        <end position="45"/>
    </location>
</feature>
<feature type="domain" description="CCHC-type" evidence="3">
    <location>
        <begin position="158"/>
        <end position="172"/>
    </location>
</feature>
<evidence type="ECO:0000256" key="1">
    <source>
        <dbReference type="PROSITE-ProRule" id="PRU00047"/>
    </source>
</evidence>
<feature type="compositionally biased region" description="Basic and acidic residues" evidence="2">
    <location>
        <begin position="466"/>
        <end position="477"/>
    </location>
</feature>
<dbReference type="OrthoDB" id="3054348at2759"/>
<feature type="region of interest" description="Disordered" evidence="2">
    <location>
        <begin position="410"/>
        <end position="551"/>
    </location>
</feature>
<gene>
    <name evidence="4" type="ORF">J5N97_024998</name>
</gene>
<accession>A0A9D5C7H0</accession>
<evidence type="ECO:0000256" key="2">
    <source>
        <dbReference type="SAM" id="MobiDB-lite"/>
    </source>
</evidence>
<keyword evidence="1" id="KW-0863">Zinc-finger</keyword>
<evidence type="ECO:0000259" key="3">
    <source>
        <dbReference type="PROSITE" id="PS50158"/>
    </source>
</evidence>
<dbReference type="GO" id="GO:0003676">
    <property type="term" value="F:nucleic acid binding"/>
    <property type="evidence" value="ECO:0007669"/>
    <property type="project" value="InterPro"/>
</dbReference>
<reference evidence="4" key="2">
    <citation type="journal article" date="2022" name="Hortic Res">
        <title>The genome of Dioscorea zingiberensis sheds light on the biosynthesis, origin and evolution of the medicinally important diosgenin saponins.</title>
        <authorList>
            <person name="Li Y."/>
            <person name="Tan C."/>
            <person name="Li Z."/>
            <person name="Guo J."/>
            <person name="Li S."/>
            <person name="Chen X."/>
            <person name="Wang C."/>
            <person name="Dai X."/>
            <person name="Yang H."/>
            <person name="Song W."/>
            <person name="Hou L."/>
            <person name="Xu J."/>
            <person name="Tong Z."/>
            <person name="Xu A."/>
            <person name="Yuan X."/>
            <person name="Wang W."/>
            <person name="Yang Q."/>
            <person name="Chen L."/>
            <person name="Sun Z."/>
            <person name="Wang K."/>
            <person name="Pan B."/>
            <person name="Chen J."/>
            <person name="Bao Y."/>
            <person name="Liu F."/>
            <person name="Qi X."/>
            <person name="Gang D.R."/>
            <person name="Wen J."/>
            <person name="Li J."/>
        </authorList>
    </citation>
    <scope>NUCLEOTIDE SEQUENCE</scope>
    <source>
        <strain evidence="4">Dzin_1.0</strain>
    </source>
</reference>
<feature type="compositionally biased region" description="Basic residues" evidence="2">
    <location>
        <begin position="433"/>
        <end position="442"/>
    </location>
</feature>
<dbReference type="AlphaFoldDB" id="A0A9D5C7H0"/>
<feature type="compositionally biased region" description="Pro residues" evidence="2">
    <location>
        <begin position="192"/>
        <end position="204"/>
    </location>
</feature>
<feature type="compositionally biased region" description="Polar residues" evidence="2">
    <location>
        <begin position="542"/>
        <end position="551"/>
    </location>
</feature>
<comment type="caution">
    <text evidence="4">The sequence shown here is derived from an EMBL/GenBank/DDBJ whole genome shotgun (WGS) entry which is preliminary data.</text>
</comment>
<protein>
    <recommendedName>
        <fullName evidence="3">CCHC-type domain-containing protein</fullName>
    </recommendedName>
</protein>
<feature type="compositionally biased region" description="Basic residues" evidence="2">
    <location>
        <begin position="1"/>
        <end position="11"/>
    </location>
</feature>
<keyword evidence="1" id="KW-0479">Metal-binding</keyword>
<feature type="compositionally biased region" description="Basic and acidic residues" evidence="2">
    <location>
        <begin position="448"/>
        <end position="459"/>
    </location>
</feature>
<proteinExistence type="predicted"/>
<dbReference type="Proteomes" id="UP001085076">
    <property type="component" value="Miscellaneous, Linkage group lg07"/>
</dbReference>
<keyword evidence="5" id="KW-1185">Reference proteome</keyword>
<feature type="compositionally biased region" description="Basic and acidic residues" evidence="2">
    <location>
        <begin position="417"/>
        <end position="432"/>
    </location>
</feature>
<feature type="region of interest" description="Disordered" evidence="2">
    <location>
        <begin position="77"/>
        <end position="98"/>
    </location>
</feature>
<dbReference type="InterPro" id="IPR001878">
    <property type="entry name" value="Znf_CCHC"/>
</dbReference>
<dbReference type="PROSITE" id="PS50158">
    <property type="entry name" value="ZF_CCHC"/>
    <property type="match status" value="1"/>
</dbReference>
<sequence>MTGGRRGRRKLFNSQMSSLAADVPPLLRTARASSTSPSPEASYRRMYSRREGVTYVDALGVESSRSFIAEALDTHLPPPQLVPDEQPPTHGDSTKRRDGKMYTIKGSIESFTAARVHLEANPLFRPCSLHSYDAGWRQVHDNVLKRAAWPYHARAITCRKCGGTGHKGRNCRTRSNPHPTARRDEAQRPPRRSPPPARRSPPPERSNTHARTERPVNPLPKEAGPEEQHTAKPATPPTSKKVMEHHTSLVLDTNMMNGKEEMKAYTVATITKLNGGFVTPSAVSAELKSTLDNGWAWPVKEFRDGKLMIHCSCAPWTPDIWRCDGADGEIRWLEIRKMPTFCWNRDSAGKILKTIGDLIYVDVRGGMYVDDIRALVRVRRGRTMPCIIWTSIGSRKYRIVVGMERGQDPLPWCNDGDDGKITVDLEEGDRRPKPAIHVKRKAPMTETGRNEGKDGHKDSNQTTRRSGGDDRNEDRRPANVRTGPASKQDRSGGLEKERGRTNPSRGATSLARTRSPYLAAHPGSHSVAWRGSADGGRFDSGHVQTTIKHHI</sequence>
<feature type="compositionally biased region" description="Polar residues" evidence="2">
    <location>
        <begin position="501"/>
        <end position="512"/>
    </location>
</feature>
<feature type="region of interest" description="Disordered" evidence="2">
    <location>
        <begin position="159"/>
        <end position="243"/>
    </location>
</feature>
<name>A0A9D5C7H0_9LILI</name>
<evidence type="ECO:0000313" key="4">
    <source>
        <dbReference type="EMBL" id="KAJ0968081.1"/>
    </source>
</evidence>
<keyword evidence="1" id="KW-0862">Zinc</keyword>
<organism evidence="4 5">
    <name type="scientific">Dioscorea zingiberensis</name>
    <dbReference type="NCBI Taxonomy" id="325984"/>
    <lineage>
        <taxon>Eukaryota</taxon>
        <taxon>Viridiplantae</taxon>
        <taxon>Streptophyta</taxon>
        <taxon>Embryophyta</taxon>
        <taxon>Tracheophyta</taxon>
        <taxon>Spermatophyta</taxon>
        <taxon>Magnoliopsida</taxon>
        <taxon>Liliopsida</taxon>
        <taxon>Dioscoreales</taxon>
        <taxon>Dioscoreaceae</taxon>
        <taxon>Dioscorea</taxon>
    </lineage>
</organism>
<dbReference type="GO" id="GO:0008270">
    <property type="term" value="F:zinc ion binding"/>
    <property type="evidence" value="ECO:0007669"/>
    <property type="project" value="UniProtKB-KW"/>
</dbReference>
<feature type="compositionally biased region" description="Basic and acidic residues" evidence="2">
    <location>
        <begin position="487"/>
        <end position="500"/>
    </location>
</feature>